<dbReference type="InterPro" id="IPR029058">
    <property type="entry name" value="AB_hydrolase_fold"/>
</dbReference>
<dbReference type="RefSeq" id="WP_083560724.1">
    <property type="nucleotide sequence ID" value="NZ_AQQV01000001.1"/>
</dbReference>
<dbReference type="OrthoDB" id="869379at2"/>
<sequence>MSRVLPFPQRIRVANDADVRYCDYEGYRLAYEEYGAPAAPPVFLIHGILLDSACNRDLALTLAKRGYRVILLDLLGHGRSDKPGHAKELRVDFFAEQLRTLMDHLGVDKAIIGGVSLGAITSLTFATQYPQRVKALFLEMPVMERATPAAALMLVPVLAMVRYAAPIPRLLARGVRQLPRPRSNLVQILYNGLAQEPEDIASIIHGVLVGPVVPPRRERRKLDMPAMIIAHGGDWLHNIEDAQVLQHELPNAQLHIARSVLELRMKPQRLMPKILAFFEQAEPPAAAERGV</sequence>
<dbReference type="SUPFAM" id="SSF53474">
    <property type="entry name" value="alpha/beta-Hydrolases"/>
    <property type="match status" value="1"/>
</dbReference>
<dbReference type="PANTHER" id="PTHR43798">
    <property type="entry name" value="MONOACYLGLYCEROL LIPASE"/>
    <property type="match status" value="1"/>
</dbReference>
<keyword evidence="3" id="KW-1185">Reference proteome</keyword>
<dbReference type="EMBL" id="AQQV01000001">
    <property type="protein sequence ID" value="ORE89532.1"/>
    <property type="molecule type" value="Genomic_DNA"/>
</dbReference>
<name>A0A1Y1SIL8_9GAMM</name>
<dbReference type="InterPro" id="IPR000073">
    <property type="entry name" value="AB_hydrolase_1"/>
</dbReference>
<evidence type="ECO:0000313" key="3">
    <source>
        <dbReference type="Proteomes" id="UP000192342"/>
    </source>
</evidence>
<reference evidence="2 3" key="1">
    <citation type="submission" date="2013-04" db="EMBL/GenBank/DDBJ databases">
        <title>Oceanococcus atlanticus 22II-S10r2 Genome Sequencing.</title>
        <authorList>
            <person name="Lai Q."/>
            <person name="Li G."/>
            <person name="Shao Z."/>
        </authorList>
    </citation>
    <scope>NUCLEOTIDE SEQUENCE [LARGE SCALE GENOMIC DNA]</scope>
    <source>
        <strain evidence="2 3">22II-S10r2</strain>
    </source>
</reference>
<feature type="domain" description="AB hydrolase-1" evidence="1">
    <location>
        <begin position="40"/>
        <end position="251"/>
    </location>
</feature>
<protein>
    <submittedName>
        <fullName evidence="2">Alpha/beta hydrolase</fullName>
    </submittedName>
</protein>
<proteinExistence type="predicted"/>
<dbReference type="Gene3D" id="3.40.50.1820">
    <property type="entry name" value="alpha/beta hydrolase"/>
    <property type="match status" value="1"/>
</dbReference>
<dbReference type="Pfam" id="PF00561">
    <property type="entry name" value="Abhydrolase_1"/>
    <property type="match status" value="1"/>
</dbReference>
<evidence type="ECO:0000313" key="2">
    <source>
        <dbReference type="EMBL" id="ORE89532.1"/>
    </source>
</evidence>
<dbReference type="STRING" id="1317117.ATO7_06615"/>
<dbReference type="InterPro" id="IPR050266">
    <property type="entry name" value="AB_hydrolase_sf"/>
</dbReference>
<comment type="caution">
    <text evidence="2">The sequence shown here is derived from an EMBL/GenBank/DDBJ whole genome shotgun (WGS) entry which is preliminary data.</text>
</comment>
<evidence type="ECO:0000259" key="1">
    <source>
        <dbReference type="Pfam" id="PF00561"/>
    </source>
</evidence>
<dbReference type="GO" id="GO:0016787">
    <property type="term" value="F:hydrolase activity"/>
    <property type="evidence" value="ECO:0007669"/>
    <property type="project" value="UniProtKB-KW"/>
</dbReference>
<dbReference type="PRINTS" id="PR00111">
    <property type="entry name" value="ABHYDROLASE"/>
</dbReference>
<gene>
    <name evidence="2" type="ORF">ATO7_06615</name>
</gene>
<dbReference type="AlphaFoldDB" id="A0A1Y1SIL8"/>
<dbReference type="Proteomes" id="UP000192342">
    <property type="component" value="Unassembled WGS sequence"/>
</dbReference>
<organism evidence="2 3">
    <name type="scientific">Oceanococcus atlanticus</name>
    <dbReference type="NCBI Taxonomy" id="1317117"/>
    <lineage>
        <taxon>Bacteria</taxon>
        <taxon>Pseudomonadati</taxon>
        <taxon>Pseudomonadota</taxon>
        <taxon>Gammaproteobacteria</taxon>
        <taxon>Chromatiales</taxon>
        <taxon>Oceanococcaceae</taxon>
        <taxon>Oceanococcus</taxon>
    </lineage>
</organism>
<accession>A0A1Y1SIL8</accession>
<keyword evidence="2" id="KW-0378">Hydrolase</keyword>